<gene>
    <name evidence="3" type="ORF">BGW36DRAFT_392128</name>
</gene>
<dbReference type="GeneID" id="70247947"/>
<accession>A0AAD4KD94</accession>
<reference evidence="3" key="1">
    <citation type="submission" date="2021-12" db="EMBL/GenBank/DDBJ databases">
        <title>Convergent genome expansion in fungi linked to evolution of root-endophyte symbiosis.</title>
        <authorList>
            <consortium name="DOE Joint Genome Institute"/>
            <person name="Ke Y.-H."/>
            <person name="Bonito G."/>
            <person name="Liao H.-L."/>
            <person name="Looney B."/>
            <person name="Rojas-Flechas A."/>
            <person name="Nash J."/>
            <person name="Hameed K."/>
            <person name="Schadt C."/>
            <person name="Martin F."/>
            <person name="Crous P.W."/>
            <person name="Miettinen O."/>
            <person name="Magnuson J.K."/>
            <person name="Labbe J."/>
            <person name="Jacobson D."/>
            <person name="Doktycz M.J."/>
            <person name="Veneault-Fourrey C."/>
            <person name="Kuo A."/>
            <person name="Mondo S."/>
            <person name="Calhoun S."/>
            <person name="Riley R."/>
            <person name="Ohm R."/>
            <person name="LaButti K."/>
            <person name="Andreopoulos B."/>
            <person name="Pangilinan J."/>
            <person name="Nolan M."/>
            <person name="Tritt A."/>
            <person name="Clum A."/>
            <person name="Lipzen A."/>
            <person name="Daum C."/>
            <person name="Barry K."/>
            <person name="Grigoriev I.V."/>
            <person name="Vilgalys R."/>
        </authorList>
    </citation>
    <scope>NUCLEOTIDE SEQUENCE</scope>
    <source>
        <strain evidence="3">PMI_201</strain>
    </source>
</reference>
<feature type="compositionally biased region" description="Polar residues" evidence="1">
    <location>
        <begin position="197"/>
        <end position="211"/>
    </location>
</feature>
<organism evidence="3 4">
    <name type="scientific">Talaromyces proteolyticus</name>
    <dbReference type="NCBI Taxonomy" id="1131652"/>
    <lineage>
        <taxon>Eukaryota</taxon>
        <taxon>Fungi</taxon>
        <taxon>Dikarya</taxon>
        <taxon>Ascomycota</taxon>
        <taxon>Pezizomycotina</taxon>
        <taxon>Eurotiomycetes</taxon>
        <taxon>Eurotiomycetidae</taxon>
        <taxon>Eurotiales</taxon>
        <taxon>Trichocomaceae</taxon>
        <taxon>Talaromyces</taxon>
        <taxon>Talaromyces sect. Bacilispori</taxon>
    </lineage>
</organism>
<sequence>MEACNTSNPVAIDFPLHPSNVGKLLQLIDTLGNVESLVISHINKQESQERENIELLFSENKHLLTDDSSPWNSFTHNDINFRLRFLRNLLETIRQHQETFARLKRTFTFEWRKEPRCQISEEGRTYLANIQSIWEKMEEALSVVAPNIGPYPLFLDSECERYMELLRSAVRKISNGGILRLDHYRWIELDMSKPLPSISQQPEESTTQGRPSSLDLESGGPGDQPFWEKWRWLLVKEIQLIAVCLLVAILYSALKNDPQTGFQIAAFLFAIGTTFLAIFRMYFEQRENKEAKIRLQ</sequence>
<name>A0AAD4KD94_9EURO</name>
<dbReference type="RefSeq" id="XP_046065232.1">
    <property type="nucleotide sequence ID" value="XM_046217660.1"/>
</dbReference>
<evidence type="ECO:0000256" key="1">
    <source>
        <dbReference type="SAM" id="MobiDB-lite"/>
    </source>
</evidence>
<feature type="region of interest" description="Disordered" evidence="1">
    <location>
        <begin position="195"/>
        <end position="221"/>
    </location>
</feature>
<keyword evidence="4" id="KW-1185">Reference proteome</keyword>
<comment type="caution">
    <text evidence="3">The sequence shown here is derived from an EMBL/GenBank/DDBJ whole genome shotgun (WGS) entry which is preliminary data.</text>
</comment>
<feature type="transmembrane region" description="Helical" evidence="2">
    <location>
        <begin position="260"/>
        <end position="283"/>
    </location>
</feature>
<evidence type="ECO:0000313" key="3">
    <source>
        <dbReference type="EMBL" id="KAH8688760.1"/>
    </source>
</evidence>
<feature type="transmembrane region" description="Helical" evidence="2">
    <location>
        <begin position="233"/>
        <end position="254"/>
    </location>
</feature>
<keyword evidence="2" id="KW-0472">Membrane</keyword>
<dbReference type="Proteomes" id="UP001201262">
    <property type="component" value="Unassembled WGS sequence"/>
</dbReference>
<keyword evidence="2" id="KW-0812">Transmembrane</keyword>
<evidence type="ECO:0000313" key="4">
    <source>
        <dbReference type="Proteomes" id="UP001201262"/>
    </source>
</evidence>
<protein>
    <submittedName>
        <fullName evidence="3">Uncharacterized protein</fullName>
    </submittedName>
</protein>
<keyword evidence="2" id="KW-1133">Transmembrane helix</keyword>
<dbReference type="EMBL" id="JAJTJA010000017">
    <property type="protein sequence ID" value="KAH8688760.1"/>
    <property type="molecule type" value="Genomic_DNA"/>
</dbReference>
<proteinExistence type="predicted"/>
<dbReference type="AlphaFoldDB" id="A0AAD4KD94"/>
<evidence type="ECO:0000256" key="2">
    <source>
        <dbReference type="SAM" id="Phobius"/>
    </source>
</evidence>